<reference evidence="3" key="1">
    <citation type="journal article" date="2019" name="Int. J. Syst. Evol. Microbiol.">
        <title>The Global Catalogue of Microorganisms (GCM) 10K type strain sequencing project: providing services to taxonomists for standard genome sequencing and annotation.</title>
        <authorList>
            <consortium name="The Broad Institute Genomics Platform"/>
            <consortium name="The Broad Institute Genome Sequencing Center for Infectious Disease"/>
            <person name="Wu L."/>
            <person name="Ma J."/>
        </authorList>
    </citation>
    <scope>NUCLEOTIDE SEQUENCE [LARGE SCALE GENOMIC DNA]</scope>
    <source>
        <strain evidence="3">JCM 31696</strain>
    </source>
</reference>
<proteinExistence type="predicted"/>
<protein>
    <submittedName>
        <fullName evidence="2">Uncharacterized protein</fullName>
    </submittedName>
</protein>
<dbReference type="Proteomes" id="UP001597083">
    <property type="component" value="Unassembled WGS sequence"/>
</dbReference>
<gene>
    <name evidence="2" type="ORF">ACFQ07_31295</name>
</gene>
<feature type="region of interest" description="Disordered" evidence="1">
    <location>
        <begin position="1"/>
        <end position="21"/>
    </location>
</feature>
<name>A0ABW3CQE5_9ACTN</name>
<dbReference type="EMBL" id="JBHTIR010004250">
    <property type="protein sequence ID" value="MFD0856760.1"/>
    <property type="molecule type" value="Genomic_DNA"/>
</dbReference>
<dbReference type="PROSITE" id="PS51257">
    <property type="entry name" value="PROKAR_LIPOPROTEIN"/>
    <property type="match status" value="1"/>
</dbReference>
<keyword evidence="3" id="KW-1185">Reference proteome</keyword>
<organism evidence="2 3">
    <name type="scientific">Actinomadura adrarensis</name>
    <dbReference type="NCBI Taxonomy" id="1819600"/>
    <lineage>
        <taxon>Bacteria</taxon>
        <taxon>Bacillati</taxon>
        <taxon>Actinomycetota</taxon>
        <taxon>Actinomycetes</taxon>
        <taxon>Streptosporangiales</taxon>
        <taxon>Thermomonosporaceae</taxon>
        <taxon>Actinomadura</taxon>
    </lineage>
</organism>
<evidence type="ECO:0000256" key="1">
    <source>
        <dbReference type="SAM" id="MobiDB-lite"/>
    </source>
</evidence>
<sequence>MLSLVKRREREWDAGTSAPTPGQVAIACAQADVVHWLHRDRELLKCAWAAQAAALESDKPRDPTRGMVLLRVAEHLGPQRTKEFQLWAQETHFWCELLAQMAGALARYEEVRWRIFQKVEDVLHQLDGPPLPDGLRRAGAIGSAVHWAWRYVLASVVSASGAGSLATLLANGDVQSLLWPVRVIAVLMCPDASRHPAVREHCWEPIVHHARAEVRHAVRERLTQVFPHDPWFVLNRNVL</sequence>
<evidence type="ECO:0000313" key="2">
    <source>
        <dbReference type="EMBL" id="MFD0856760.1"/>
    </source>
</evidence>
<accession>A0ABW3CQE5</accession>
<evidence type="ECO:0000313" key="3">
    <source>
        <dbReference type="Proteomes" id="UP001597083"/>
    </source>
</evidence>
<feature type="compositionally biased region" description="Basic and acidic residues" evidence="1">
    <location>
        <begin position="1"/>
        <end position="13"/>
    </location>
</feature>
<comment type="caution">
    <text evidence="2">The sequence shown here is derived from an EMBL/GenBank/DDBJ whole genome shotgun (WGS) entry which is preliminary data.</text>
</comment>